<evidence type="ECO:0000256" key="1">
    <source>
        <dbReference type="ARBA" id="ARBA00004651"/>
    </source>
</evidence>
<keyword evidence="5 7" id="KW-1133">Transmembrane helix</keyword>
<name>A0A255Z6T4_9PROT</name>
<dbReference type="Pfam" id="PF03631">
    <property type="entry name" value="Virul_fac_BrkB"/>
    <property type="match status" value="1"/>
</dbReference>
<evidence type="ECO:0000256" key="6">
    <source>
        <dbReference type="ARBA" id="ARBA00023136"/>
    </source>
</evidence>
<dbReference type="InterPro" id="IPR017039">
    <property type="entry name" value="Virul_fac_BrkB"/>
</dbReference>
<evidence type="ECO:0000313" key="9">
    <source>
        <dbReference type="Proteomes" id="UP000216998"/>
    </source>
</evidence>
<keyword evidence="6 7" id="KW-0472">Membrane</keyword>
<feature type="transmembrane region" description="Helical" evidence="7">
    <location>
        <begin position="245"/>
        <end position="271"/>
    </location>
</feature>
<comment type="caution">
    <text evidence="7">Lacks conserved residue(s) required for the propagation of feature annotation.</text>
</comment>
<dbReference type="AlphaFoldDB" id="A0A255Z6T4"/>
<dbReference type="NCBIfam" id="TIGR00765">
    <property type="entry name" value="yihY_not_rbn"/>
    <property type="match status" value="1"/>
</dbReference>
<dbReference type="EMBL" id="NOXU01000016">
    <property type="protein sequence ID" value="OYQ37257.1"/>
    <property type="molecule type" value="Genomic_DNA"/>
</dbReference>
<feature type="transmembrane region" description="Helical" evidence="7">
    <location>
        <begin position="183"/>
        <end position="205"/>
    </location>
</feature>
<dbReference type="PANTHER" id="PTHR30213">
    <property type="entry name" value="INNER MEMBRANE PROTEIN YHJD"/>
    <property type="match status" value="1"/>
</dbReference>
<sequence>MAGGAGFSGNWMRNLLALLGDGHMILAYAARRFSRDKGFVSASALTYTTLLALVPLLTVVFAIFTAFPAFRRLRQQAETLLFQSLVPQVGDQIQSYAGTFVAKAGALTGLGVVGLTITAILLFFAIEGALNSIWRAAEPRPLLTRLLSFWAVLTMAPLLLGASLSLGLGVLARMKADGDPGLAFALSLIPLLFETAAFTFMYVAIPNREVAWKDALAGGVVAGVATELAKSGFSFYLTLFPTYEAIYGALSVVPIFLLWLYLFWSVILFGAELAASLPEWRAGRLNGEEGGLSTGQRLMVALAVLDTLYQASRHGVGMKREALSRRVPVGGAVIDDMLETLRRVHWVDRSGRGAWMVSRDLHKATLADLRRALDLAIRGENAMASRLDAAWAPQTVAMITNAEQAGHDMLNVSLATIFASQYDQKDGPEPA</sequence>
<dbReference type="Proteomes" id="UP000216998">
    <property type="component" value="Unassembled WGS sequence"/>
</dbReference>
<dbReference type="PANTHER" id="PTHR30213:SF0">
    <property type="entry name" value="UPF0761 MEMBRANE PROTEIN YIHY"/>
    <property type="match status" value="1"/>
</dbReference>
<reference evidence="8 9" key="1">
    <citation type="submission" date="2017-07" db="EMBL/GenBank/DDBJ databases">
        <title>Niveispirillum cyanobacteriorum sp. nov., isolated from cyanobacterial aggregates in a eutrophic lake.</title>
        <authorList>
            <person name="Cai H."/>
        </authorList>
    </citation>
    <scope>NUCLEOTIDE SEQUENCE [LARGE SCALE GENOMIC DNA]</scope>
    <source>
        <strain evidence="9">TH1-14</strain>
    </source>
</reference>
<evidence type="ECO:0000256" key="4">
    <source>
        <dbReference type="ARBA" id="ARBA00022692"/>
    </source>
</evidence>
<feature type="transmembrane region" description="Helical" evidence="7">
    <location>
        <begin position="50"/>
        <end position="70"/>
    </location>
</feature>
<comment type="similarity">
    <text evidence="7">Belongs to the UPF0761 family.</text>
</comment>
<dbReference type="HAMAP" id="MF_00672">
    <property type="entry name" value="UPF0761"/>
    <property type="match status" value="1"/>
</dbReference>
<feature type="transmembrane region" description="Helical" evidence="7">
    <location>
        <begin position="146"/>
        <end position="171"/>
    </location>
</feature>
<gene>
    <name evidence="8" type="ORF">CHU95_01720</name>
</gene>
<dbReference type="GO" id="GO:0005886">
    <property type="term" value="C:plasma membrane"/>
    <property type="evidence" value="ECO:0007669"/>
    <property type="project" value="UniProtKB-SubCell"/>
</dbReference>
<proteinExistence type="inferred from homology"/>
<protein>
    <recommendedName>
        <fullName evidence="7">UPF0761 membrane protein CHU95_01720</fullName>
    </recommendedName>
</protein>
<evidence type="ECO:0000313" key="8">
    <source>
        <dbReference type="EMBL" id="OYQ37257.1"/>
    </source>
</evidence>
<keyword evidence="2 7" id="KW-1003">Cell membrane</keyword>
<keyword evidence="4 7" id="KW-0812">Transmembrane</keyword>
<evidence type="ECO:0000256" key="3">
    <source>
        <dbReference type="ARBA" id="ARBA00022519"/>
    </source>
</evidence>
<organism evidence="8 9">
    <name type="scientific">Niveispirillum lacus</name>
    <dbReference type="NCBI Taxonomy" id="1981099"/>
    <lineage>
        <taxon>Bacteria</taxon>
        <taxon>Pseudomonadati</taxon>
        <taxon>Pseudomonadota</taxon>
        <taxon>Alphaproteobacteria</taxon>
        <taxon>Rhodospirillales</taxon>
        <taxon>Azospirillaceae</taxon>
        <taxon>Niveispirillum</taxon>
    </lineage>
</organism>
<evidence type="ECO:0000256" key="5">
    <source>
        <dbReference type="ARBA" id="ARBA00022989"/>
    </source>
</evidence>
<evidence type="ECO:0000256" key="7">
    <source>
        <dbReference type="HAMAP-Rule" id="MF_00672"/>
    </source>
</evidence>
<feature type="transmembrane region" description="Helical" evidence="7">
    <location>
        <begin position="104"/>
        <end position="126"/>
    </location>
</feature>
<accession>A0A255Z6T4</accession>
<dbReference type="OrthoDB" id="8477159at2"/>
<comment type="subcellular location">
    <subcellularLocation>
        <location evidence="1 7">Cell membrane</location>
        <topology evidence="1 7">Multi-pass membrane protein</topology>
    </subcellularLocation>
</comment>
<comment type="caution">
    <text evidence="8">The sequence shown here is derived from an EMBL/GenBank/DDBJ whole genome shotgun (WGS) entry which is preliminary data.</text>
</comment>
<dbReference type="InterPro" id="IPR023679">
    <property type="entry name" value="UPF0761_bac"/>
</dbReference>
<evidence type="ECO:0000256" key="2">
    <source>
        <dbReference type="ARBA" id="ARBA00022475"/>
    </source>
</evidence>
<keyword evidence="3" id="KW-0997">Cell inner membrane</keyword>
<keyword evidence="9" id="KW-1185">Reference proteome</keyword>